<organism evidence="2 3">
    <name type="scientific">Fusarium kuroshium</name>
    <dbReference type="NCBI Taxonomy" id="2010991"/>
    <lineage>
        <taxon>Eukaryota</taxon>
        <taxon>Fungi</taxon>
        <taxon>Dikarya</taxon>
        <taxon>Ascomycota</taxon>
        <taxon>Pezizomycotina</taxon>
        <taxon>Sordariomycetes</taxon>
        <taxon>Hypocreomycetidae</taxon>
        <taxon>Hypocreales</taxon>
        <taxon>Nectriaceae</taxon>
        <taxon>Fusarium</taxon>
        <taxon>Fusarium solani species complex</taxon>
    </lineage>
</organism>
<name>A0A3M2RRZ1_9HYPO</name>
<feature type="region of interest" description="Disordered" evidence="1">
    <location>
        <begin position="1"/>
        <end position="172"/>
    </location>
</feature>
<evidence type="ECO:0000256" key="1">
    <source>
        <dbReference type="SAM" id="MobiDB-lite"/>
    </source>
</evidence>
<dbReference type="AlphaFoldDB" id="A0A3M2RRZ1"/>
<evidence type="ECO:0000313" key="3">
    <source>
        <dbReference type="Proteomes" id="UP000277212"/>
    </source>
</evidence>
<accession>A0A3M2RRZ1</accession>
<reference evidence="2 3" key="1">
    <citation type="submission" date="2017-06" db="EMBL/GenBank/DDBJ databases">
        <title>Comparative genomic analysis of Ambrosia Fusariam Clade fungi.</title>
        <authorList>
            <person name="Stajich J.E."/>
            <person name="Carrillo J."/>
            <person name="Kijimoto T."/>
            <person name="Eskalen A."/>
            <person name="O'Donnell K."/>
            <person name="Kasson M."/>
        </authorList>
    </citation>
    <scope>NUCLEOTIDE SEQUENCE [LARGE SCALE GENOMIC DNA]</scope>
    <source>
        <strain evidence="2">UCR3666</strain>
    </source>
</reference>
<proteinExistence type="predicted"/>
<feature type="compositionally biased region" description="Basic and acidic residues" evidence="1">
    <location>
        <begin position="37"/>
        <end position="46"/>
    </location>
</feature>
<feature type="compositionally biased region" description="Acidic residues" evidence="1">
    <location>
        <begin position="67"/>
        <end position="95"/>
    </location>
</feature>
<feature type="compositionally biased region" description="Low complexity" evidence="1">
    <location>
        <begin position="153"/>
        <end position="163"/>
    </location>
</feature>
<dbReference type="OrthoDB" id="5101421at2759"/>
<dbReference type="EMBL" id="NKUJ01000311">
    <property type="protein sequence ID" value="RMJ07989.1"/>
    <property type="molecule type" value="Genomic_DNA"/>
</dbReference>
<evidence type="ECO:0000313" key="2">
    <source>
        <dbReference type="EMBL" id="RMJ07989.1"/>
    </source>
</evidence>
<feature type="compositionally biased region" description="Polar residues" evidence="1">
    <location>
        <begin position="1"/>
        <end position="24"/>
    </location>
</feature>
<dbReference type="Proteomes" id="UP000277212">
    <property type="component" value="Unassembled WGS sequence"/>
</dbReference>
<keyword evidence="3" id="KW-1185">Reference proteome</keyword>
<protein>
    <submittedName>
        <fullName evidence="2">Uncharacterized protein</fullName>
    </submittedName>
</protein>
<feature type="region of interest" description="Disordered" evidence="1">
    <location>
        <begin position="272"/>
        <end position="292"/>
    </location>
</feature>
<sequence length="315" mass="35008">MTMNSNFENDQTPPDNVGDSNLSESLADMDLDPGSSSEDKRSRDDSEVAEEETDQSSPPTKRQRREEDDEDDDDEEEVGEDASEQQQDVIEEDLDGSQQRPILIDDVDQSEDASQQHEMAQDDAEIGSSLENNVNSSHDDEERDNQEPLPLRPVNTNTNSPNPVADPPAASPVINPAAAAPAVSPVAYSDDVSMAEGSMISIDIPPDPNLPPVEAHLSIAFAASLQELSDDAQDYHQAVMLEVAARRRRRTERNWRRYYRLLGALRAMRSSSTTTPRPAWRTGIRNQPDPGQFVTGMEYIRHVSSELYELSDDEE</sequence>
<comment type="caution">
    <text evidence="2">The sequence shown here is derived from an EMBL/GenBank/DDBJ whole genome shotgun (WGS) entry which is preliminary data.</text>
</comment>
<gene>
    <name evidence="2" type="ORF">CDV36_012410</name>
</gene>